<dbReference type="AlphaFoldDB" id="A0A151NAW6"/>
<dbReference type="Proteomes" id="UP000050525">
    <property type="component" value="Unassembled WGS sequence"/>
</dbReference>
<gene>
    <name evidence="1" type="ORF">Y1Q_0024534</name>
</gene>
<sequence length="85" mass="9655">MNVLPLQRTQLIGISSRERDLGTVTSRLPPWTHHSIRRLRNFIFSPSATRSQQATVIPAAHQATYDNIKEQPAIYKNTQMERGGV</sequence>
<evidence type="ECO:0000313" key="2">
    <source>
        <dbReference type="Proteomes" id="UP000050525"/>
    </source>
</evidence>
<dbReference type="EMBL" id="AKHW03003627">
    <property type="protein sequence ID" value="KYO33921.1"/>
    <property type="molecule type" value="Genomic_DNA"/>
</dbReference>
<reference evidence="1 2" key="1">
    <citation type="journal article" date="2012" name="Genome Biol.">
        <title>Sequencing three crocodilian genomes to illuminate the evolution of archosaurs and amniotes.</title>
        <authorList>
            <person name="St John J.A."/>
            <person name="Braun E.L."/>
            <person name="Isberg S.R."/>
            <person name="Miles L.G."/>
            <person name="Chong A.Y."/>
            <person name="Gongora J."/>
            <person name="Dalzell P."/>
            <person name="Moran C."/>
            <person name="Bed'hom B."/>
            <person name="Abzhanov A."/>
            <person name="Burgess S.C."/>
            <person name="Cooksey A.M."/>
            <person name="Castoe T.A."/>
            <person name="Crawford N.G."/>
            <person name="Densmore L.D."/>
            <person name="Drew J.C."/>
            <person name="Edwards S.V."/>
            <person name="Faircloth B.C."/>
            <person name="Fujita M.K."/>
            <person name="Greenwold M.J."/>
            <person name="Hoffmann F.G."/>
            <person name="Howard J.M."/>
            <person name="Iguchi T."/>
            <person name="Janes D.E."/>
            <person name="Khan S.Y."/>
            <person name="Kohno S."/>
            <person name="de Koning A.J."/>
            <person name="Lance S.L."/>
            <person name="McCarthy F.M."/>
            <person name="McCormack J.E."/>
            <person name="Merchant M.E."/>
            <person name="Peterson D.G."/>
            <person name="Pollock D.D."/>
            <person name="Pourmand N."/>
            <person name="Raney B.J."/>
            <person name="Roessler K.A."/>
            <person name="Sanford J.R."/>
            <person name="Sawyer R.H."/>
            <person name="Schmidt C.J."/>
            <person name="Triplett E.W."/>
            <person name="Tuberville T.D."/>
            <person name="Venegas-Anaya M."/>
            <person name="Howard J.T."/>
            <person name="Jarvis E.D."/>
            <person name="Guillette L.J.Jr."/>
            <person name="Glenn T.C."/>
            <person name="Green R.E."/>
            <person name="Ray D.A."/>
        </authorList>
    </citation>
    <scope>NUCLEOTIDE SEQUENCE [LARGE SCALE GENOMIC DNA]</scope>
    <source>
        <strain evidence="1">KSC_2009_1</strain>
    </source>
</reference>
<accession>A0A151NAW6</accession>
<proteinExistence type="predicted"/>
<evidence type="ECO:0000313" key="1">
    <source>
        <dbReference type="EMBL" id="KYO33921.1"/>
    </source>
</evidence>
<comment type="caution">
    <text evidence="1">The sequence shown here is derived from an EMBL/GenBank/DDBJ whole genome shotgun (WGS) entry which is preliminary data.</text>
</comment>
<keyword evidence="2" id="KW-1185">Reference proteome</keyword>
<protein>
    <submittedName>
        <fullName evidence="1">Uncharacterized protein</fullName>
    </submittedName>
</protein>
<organism evidence="1 2">
    <name type="scientific">Alligator mississippiensis</name>
    <name type="common">American alligator</name>
    <dbReference type="NCBI Taxonomy" id="8496"/>
    <lineage>
        <taxon>Eukaryota</taxon>
        <taxon>Metazoa</taxon>
        <taxon>Chordata</taxon>
        <taxon>Craniata</taxon>
        <taxon>Vertebrata</taxon>
        <taxon>Euteleostomi</taxon>
        <taxon>Archelosauria</taxon>
        <taxon>Archosauria</taxon>
        <taxon>Crocodylia</taxon>
        <taxon>Alligatoridae</taxon>
        <taxon>Alligatorinae</taxon>
        <taxon>Alligator</taxon>
    </lineage>
</organism>
<name>A0A151NAW6_ALLMI</name>